<gene>
    <name evidence="17" type="primary">epmB</name>
    <name evidence="17" type="ORF">CWE11_11560</name>
</gene>
<evidence type="ECO:0000313" key="18">
    <source>
        <dbReference type="Proteomes" id="UP000288405"/>
    </source>
</evidence>
<protein>
    <recommendedName>
        <fullName evidence="5">L-lysine 2,3-aminomutase</fullName>
    </recommendedName>
    <alternativeName>
        <fullName evidence="13">EF-P post-translational modification enzyme B</fullName>
    </alternativeName>
</protein>
<feature type="binding site" evidence="14">
    <location>
        <position position="126"/>
    </location>
    <ligand>
        <name>[4Fe-4S] cluster</name>
        <dbReference type="ChEBI" id="CHEBI:49883"/>
        <note>4Fe-4S-S-AdoMet</note>
    </ligand>
</feature>
<dbReference type="CDD" id="cd01335">
    <property type="entry name" value="Radical_SAM"/>
    <property type="match status" value="1"/>
</dbReference>
<dbReference type="PANTHER" id="PTHR30538">
    <property type="entry name" value="LYSINE 2,3-AMINOMUTASE-RELATED"/>
    <property type="match status" value="1"/>
</dbReference>
<dbReference type="SFLD" id="SFLDF00314">
    <property type="entry name" value="L-lysine_2_3-aminomutase_(yjeK"/>
    <property type="match status" value="1"/>
</dbReference>
<feature type="binding site" evidence="14">
    <location>
        <position position="122"/>
    </location>
    <ligand>
        <name>[4Fe-4S] cluster</name>
        <dbReference type="ChEBI" id="CHEBI:49883"/>
        <note>4Fe-4S-S-AdoMet</note>
    </ligand>
</feature>
<dbReference type="PIRSF" id="PIRSF004911">
    <property type="entry name" value="DUF160"/>
    <property type="match status" value="1"/>
</dbReference>
<dbReference type="NCBIfam" id="TIGR03821">
    <property type="entry name" value="EFP_modif_epmB"/>
    <property type="match status" value="1"/>
</dbReference>
<evidence type="ECO:0000256" key="10">
    <source>
        <dbReference type="ARBA" id="ARBA00023004"/>
    </source>
</evidence>
<sequence length="338" mass="37644">MTHSNAPQSVTDIQPSWQRELAQAFTAPEVLADYLELPKSWAEAHQAARTLFPLRVPRAFAALMEKGNPDDPLLRQVFTDQKEFVSHEGFSTDPLDEAAYTPMPGLLHKYASRVLVIFRGGCAVNCRYCFRRHFPYDEHHLTKAALADMVAYVRANPAIHEVILSGGDPLMASDRHLTEALQAFAAIPHIRRLRIHSRLPVVIPQRITPEFIELCSELPVPVILVLHMNHANEASAALNTRLSALRRAGVQLLNQSVLLKGINDSLAEQVALQEATFRIGVLPYYLHQLDPVQGAAHFAVDDQSAVALHQQMLKELPGFLVPKLVRELPGEASKTPLR</sequence>
<evidence type="ECO:0000256" key="6">
    <source>
        <dbReference type="ARBA" id="ARBA00022485"/>
    </source>
</evidence>
<evidence type="ECO:0000256" key="4">
    <source>
        <dbReference type="ARBA" id="ARBA00008703"/>
    </source>
</evidence>
<dbReference type="SFLD" id="SFLDG01070">
    <property type="entry name" value="PLP-dependent"/>
    <property type="match status" value="1"/>
</dbReference>
<keyword evidence="8 14" id="KW-0479">Metal-binding</keyword>
<evidence type="ECO:0000256" key="9">
    <source>
        <dbReference type="ARBA" id="ARBA00022898"/>
    </source>
</evidence>
<dbReference type="NCBIfam" id="TIGR00238">
    <property type="entry name" value="KamA family radical SAM protein"/>
    <property type="match status" value="1"/>
</dbReference>
<dbReference type="InterPro" id="IPR007197">
    <property type="entry name" value="rSAM"/>
</dbReference>
<evidence type="ECO:0000256" key="2">
    <source>
        <dbReference type="ARBA" id="ARBA00001933"/>
    </source>
</evidence>
<keyword evidence="11 14" id="KW-0411">Iron-sulfur</keyword>
<keyword evidence="7" id="KW-0949">S-adenosyl-L-methionine</keyword>
<dbReference type="InterPro" id="IPR022462">
    <property type="entry name" value="EpmB"/>
</dbReference>
<evidence type="ECO:0000256" key="7">
    <source>
        <dbReference type="ARBA" id="ARBA00022691"/>
    </source>
</evidence>
<feature type="binding site" evidence="14">
    <location>
        <position position="129"/>
    </location>
    <ligand>
        <name>[4Fe-4S] cluster</name>
        <dbReference type="ChEBI" id="CHEBI:49883"/>
        <note>4Fe-4S-S-AdoMet</note>
    </ligand>
</feature>
<dbReference type="PANTHER" id="PTHR30538:SF1">
    <property type="entry name" value="L-LYSINE 2,3-AMINOMUTASE"/>
    <property type="match status" value="1"/>
</dbReference>
<dbReference type="InterPro" id="IPR003739">
    <property type="entry name" value="Lys_aminomutase/Glu_NH3_mut"/>
</dbReference>
<evidence type="ECO:0000256" key="12">
    <source>
        <dbReference type="ARBA" id="ARBA00023235"/>
    </source>
</evidence>
<dbReference type="OrthoDB" id="9770937at2"/>
<dbReference type="AlphaFoldDB" id="A0A432WB08"/>
<dbReference type="SUPFAM" id="SSF102114">
    <property type="entry name" value="Radical SAM enzymes"/>
    <property type="match status" value="1"/>
</dbReference>
<feature type="domain" description="Radical SAM core" evidence="16">
    <location>
        <begin position="108"/>
        <end position="338"/>
    </location>
</feature>
<dbReference type="RefSeq" id="WP_126777781.1">
    <property type="nucleotide sequence ID" value="NZ_PIPM01000021.1"/>
</dbReference>
<evidence type="ECO:0000259" key="16">
    <source>
        <dbReference type="PROSITE" id="PS51918"/>
    </source>
</evidence>
<evidence type="ECO:0000256" key="5">
    <source>
        <dbReference type="ARBA" id="ARBA00022363"/>
    </source>
</evidence>
<dbReference type="Pfam" id="PF04055">
    <property type="entry name" value="Radical_SAM"/>
    <property type="match status" value="1"/>
</dbReference>
<keyword evidence="6 14" id="KW-0004">4Fe-4S</keyword>
<dbReference type="InterPro" id="IPR058240">
    <property type="entry name" value="rSAM_sf"/>
</dbReference>
<keyword evidence="18" id="KW-1185">Reference proteome</keyword>
<evidence type="ECO:0000256" key="1">
    <source>
        <dbReference type="ARBA" id="ARBA00001352"/>
    </source>
</evidence>
<comment type="cofactor">
    <cofactor evidence="3">
        <name>[4Fe-4S] cluster</name>
        <dbReference type="ChEBI" id="CHEBI:49883"/>
    </cofactor>
</comment>
<evidence type="ECO:0000256" key="11">
    <source>
        <dbReference type="ARBA" id="ARBA00023014"/>
    </source>
</evidence>
<accession>A0A432WB08</accession>
<proteinExistence type="inferred from homology"/>
<dbReference type="InterPro" id="IPR013785">
    <property type="entry name" value="Aldolase_TIM"/>
</dbReference>
<evidence type="ECO:0000256" key="13">
    <source>
        <dbReference type="ARBA" id="ARBA00030756"/>
    </source>
</evidence>
<reference evidence="17 18" key="1">
    <citation type="journal article" date="2011" name="Front. Microbiol.">
        <title>Genomic signatures of strain selection and enhancement in Bacillus atrophaeus var. globigii, a historical biowarfare simulant.</title>
        <authorList>
            <person name="Gibbons H.S."/>
            <person name="Broomall S.M."/>
            <person name="McNew L.A."/>
            <person name="Daligault H."/>
            <person name="Chapman C."/>
            <person name="Bruce D."/>
            <person name="Karavis M."/>
            <person name="Krepps M."/>
            <person name="McGregor P.A."/>
            <person name="Hong C."/>
            <person name="Park K.H."/>
            <person name="Akmal A."/>
            <person name="Feldman A."/>
            <person name="Lin J.S."/>
            <person name="Chang W.E."/>
            <person name="Higgs B.W."/>
            <person name="Demirev P."/>
            <person name="Lindquist J."/>
            <person name="Liem A."/>
            <person name="Fochler E."/>
            <person name="Read T.D."/>
            <person name="Tapia R."/>
            <person name="Johnson S."/>
            <person name="Bishop-Lilly K.A."/>
            <person name="Detter C."/>
            <person name="Han C."/>
            <person name="Sozhamannan S."/>
            <person name="Rosenzweig C.N."/>
            <person name="Skowronski E.W."/>
        </authorList>
    </citation>
    <scope>NUCLEOTIDE SEQUENCE [LARGE SCALE GENOMIC DNA]</scope>
    <source>
        <strain evidence="17 18">GYP-17</strain>
    </source>
</reference>
<dbReference type="SFLD" id="SFLDS00029">
    <property type="entry name" value="Radical_SAM"/>
    <property type="match status" value="1"/>
</dbReference>
<evidence type="ECO:0000256" key="14">
    <source>
        <dbReference type="PIRSR" id="PIRSR004911-1"/>
    </source>
</evidence>
<keyword evidence="9 15" id="KW-0663">Pyridoxal phosphate</keyword>
<dbReference type="GO" id="GO:0016853">
    <property type="term" value="F:isomerase activity"/>
    <property type="evidence" value="ECO:0007669"/>
    <property type="project" value="UniProtKB-KW"/>
</dbReference>
<dbReference type="GO" id="GO:0046872">
    <property type="term" value="F:metal ion binding"/>
    <property type="evidence" value="ECO:0007669"/>
    <property type="project" value="UniProtKB-KW"/>
</dbReference>
<comment type="catalytic activity">
    <reaction evidence="1">
        <text>L-lysine = D-beta-lysine</text>
        <dbReference type="Rhea" id="RHEA:44148"/>
        <dbReference type="ChEBI" id="CHEBI:32551"/>
        <dbReference type="ChEBI" id="CHEBI:84138"/>
    </reaction>
</comment>
<keyword evidence="10" id="KW-0408">Iron</keyword>
<name>A0A432WB08_9GAMM</name>
<dbReference type="EMBL" id="PIPM01000021">
    <property type="protein sequence ID" value="RUO27476.1"/>
    <property type="molecule type" value="Genomic_DNA"/>
</dbReference>
<comment type="caution">
    <text evidence="17">The sequence shown here is derived from an EMBL/GenBank/DDBJ whole genome shotgun (WGS) entry which is preliminary data.</text>
</comment>
<organism evidence="17 18">
    <name type="scientific">Aliidiomarina sanyensis</name>
    <dbReference type="NCBI Taxonomy" id="1249555"/>
    <lineage>
        <taxon>Bacteria</taxon>
        <taxon>Pseudomonadati</taxon>
        <taxon>Pseudomonadota</taxon>
        <taxon>Gammaproteobacteria</taxon>
        <taxon>Alteromonadales</taxon>
        <taxon>Idiomarinaceae</taxon>
        <taxon>Aliidiomarina</taxon>
    </lineage>
</organism>
<evidence type="ECO:0000313" key="17">
    <source>
        <dbReference type="EMBL" id="RUO27476.1"/>
    </source>
</evidence>
<dbReference type="Gene3D" id="3.20.20.70">
    <property type="entry name" value="Aldolase class I"/>
    <property type="match status" value="1"/>
</dbReference>
<comment type="cofactor">
    <cofactor evidence="2 15">
        <name>pyridoxal 5'-phosphate</name>
        <dbReference type="ChEBI" id="CHEBI:597326"/>
    </cofactor>
</comment>
<keyword evidence="12" id="KW-0413">Isomerase</keyword>
<evidence type="ECO:0000256" key="8">
    <source>
        <dbReference type="ARBA" id="ARBA00022723"/>
    </source>
</evidence>
<dbReference type="Proteomes" id="UP000288405">
    <property type="component" value="Unassembled WGS sequence"/>
</dbReference>
<evidence type="ECO:0000256" key="15">
    <source>
        <dbReference type="PIRSR" id="PIRSR603739-50"/>
    </source>
</evidence>
<evidence type="ECO:0000256" key="3">
    <source>
        <dbReference type="ARBA" id="ARBA00001966"/>
    </source>
</evidence>
<dbReference type="PROSITE" id="PS51918">
    <property type="entry name" value="RADICAL_SAM"/>
    <property type="match status" value="1"/>
</dbReference>
<comment type="similarity">
    <text evidence="4">Belongs to the radical SAM superfamily. KamA family.</text>
</comment>
<feature type="modified residue" description="N6-(pyridoxal phosphate)lysine" evidence="15">
    <location>
        <position position="334"/>
    </location>
</feature>
<dbReference type="GO" id="GO:0051539">
    <property type="term" value="F:4 iron, 4 sulfur cluster binding"/>
    <property type="evidence" value="ECO:0007669"/>
    <property type="project" value="UniProtKB-KW"/>
</dbReference>